<dbReference type="RefSeq" id="WP_133821848.1">
    <property type="nucleotide sequence ID" value="NZ_SNZH01000027.1"/>
</dbReference>
<sequence>MATISNVSLKIDPIASNKRRKVTVSYSLRFNPREEAAGSVFEENVVLRGDDPIFDDDRAVIAASFVKAVPGTLNRSFTKQVSQNRLDEDGDTIIFGVPVLTLKDELYARVTLKPFAPRPAQADSNLVSGQFGPGA</sequence>
<protein>
    <submittedName>
        <fullName evidence="1">Uncharacterized protein</fullName>
    </submittedName>
</protein>
<name>A0A4R6YIE1_9GAMM</name>
<gene>
    <name evidence="1" type="ORF">DFR29_12718</name>
</gene>
<keyword evidence="2" id="KW-1185">Reference proteome</keyword>
<organism evidence="1 2">
    <name type="scientific">Tahibacter aquaticus</name>
    <dbReference type="NCBI Taxonomy" id="520092"/>
    <lineage>
        <taxon>Bacteria</taxon>
        <taxon>Pseudomonadati</taxon>
        <taxon>Pseudomonadota</taxon>
        <taxon>Gammaproteobacteria</taxon>
        <taxon>Lysobacterales</taxon>
        <taxon>Rhodanobacteraceae</taxon>
        <taxon>Tahibacter</taxon>
    </lineage>
</organism>
<accession>A0A4R6YIE1</accession>
<dbReference type="OrthoDB" id="7847572at2"/>
<comment type="caution">
    <text evidence="1">The sequence shown here is derived from an EMBL/GenBank/DDBJ whole genome shotgun (WGS) entry which is preliminary data.</text>
</comment>
<dbReference type="EMBL" id="SNZH01000027">
    <property type="protein sequence ID" value="TDR36668.1"/>
    <property type="molecule type" value="Genomic_DNA"/>
</dbReference>
<dbReference type="AlphaFoldDB" id="A0A4R6YIE1"/>
<evidence type="ECO:0000313" key="1">
    <source>
        <dbReference type="EMBL" id="TDR36668.1"/>
    </source>
</evidence>
<evidence type="ECO:0000313" key="2">
    <source>
        <dbReference type="Proteomes" id="UP000295293"/>
    </source>
</evidence>
<reference evidence="1 2" key="1">
    <citation type="submission" date="2019-03" db="EMBL/GenBank/DDBJ databases">
        <title>Genomic Encyclopedia of Type Strains, Phase IV (KMG-IV): sequencing the most valuable type-strain genomes for metagenomic binning, comparative biology and taxonomic classification.</title>
        <authorList>
            <person name="Goeker M."/>
        </authorList>
    </citation>
    <scope>NUCLEOTIDE SEQUENCE [LARGE SCALE GENOMIC DNA]</scope>
    <source>
        <strain evidence="1 2">DSM 21667</strain>
    </source>
</reference>
<proteinExistence type="predicted"/>
<dbReference type="Proteomes" id="UP000295293">
    <property type="component" value="Unassembled WGS sequence"/>
</dbReference>